<evidence type="ECO:0000256" key="1">
    <source>
        <dbReference type="SAM" id="Coils"/>
    </source>
</evidence>
<keyword evidence="1" id="KW-0175">Coiled coil</keyword>
<evidence type="ECO:0000313" key="3">
    <source>
        <dbReference type="Proteomes" id="UP000257317"/>
    </source>
</evidence>
<dbReference type="AlphaFoldDB" id="A0A2Z6TEA6"/>
<keyword evidence="3" id="KW-1185">Reference proteome</keyword>
<dbReference type="RefSeq" id="WP_117117836.1">
    <property type="nucleotide sequence ID" value="NZ_BFBY01000002.1"/>
</dbReference>
<accession>A0A2Z6TEA6</accession>
<proteinExistence type="predicted"/>
<evidence type="ECO:0000313" key="2">
    <source>
        <dbReference type="EMBL" id="GBG04490.1"/>
    </source>
</evidence>
<dbReference type="EMBL" id="BFBY01000002">
    <property type="protein sequence ID" value="GBG04490.1"/>
    <property type="molecule type" value="Genomic_DNA"/>
</dbReference>
<name>A0A2Z6TEA6_9LACO</name>
<protein>
    <submittedName>
        <fullName evidence="2">Uncharacterized protein</fullName>
    </submittedName>
</protein>
<gene>
    <name evidence="2" type="ORF">LrDSM24759_04040</name>
</gene>
<organism evidence="2 3">
    <name type="scientific">Lactobacillus rodentium</name>
    <dbReference type="NCBI Taxonomy" id="947835"/>
    <lineage>
        <taxon>Bacteria</taxon>
        <taxon>Bacillati</taxon>
        <taxon>Bacillota</taxon>
        <taxon>Bacilli</taxon>
        <taxon>Lactobacillales</taxon>
        <taxon>Lactobacillaceae</taxon>
        <taxon>Lactobacillus</taxon>
    </lineage>
</organism>
<dbReference type="Proteomes" id="UP000257317">
    <property type="component" value="Unassembled WGS sequence"/>
</dbReference>
<reference evidence="3" key="1">
    <citation type="submission" date="2018-03" db="EMBL/GenBank/DDBJ databases">
        <title>New taxa in the Lactobacillus gasseri group.</title>
        <authorList>
            <person name="Tanizawa Y."/>
            <person name="Tohno M."/>
            <person name="Endo A."/>
            <person name="Arita M."/>
        </authorList>
    </citation>
    <scope>NUCLEOTIDE SEQUENCE [LARGE SCALE GENOMIC DNA]</scope>
    <source>
        <strain evidence="3">DSM 24759</strain>
    </source>
</reference>
<comment type="caution">
    <text evidence="2">The sequence shown here is derived from an EMBL/GenBank/DDBJ whole genome shotgun (WGS) entry which is preliminary data.</text>
</comment>
<feature type="coiled-coil region" evidence="1">
    <location>
        <begin position="73"/>
        <end position="123"/>
    </location>
</feature>
<sequence length="124" mass="15305">MKEEQKRELIKDIRSKQEQLEDEFYTKRREFNEKLALFNQTNRQLGQFYQETNAKVNLVLKKMDSAPEYYSKAEKLNSQLQEMTNDIYQREQRSLVNNWEEYEHSYRRQKINLEDKLSKLQMEK</sequence>